<feature type="transmembrane region" description="Helical" evidence="9">
    <location>
        <begin position="54"/>
        <end position="75"/>
    </location>
</feature>
<dbReference type="GO" id="GO:0005524">
    <property type="term" value="F:ATP binding"/>
    <property type="evidence" value="ECO:0007669"/>
    <property type="project" value="UniProtKB-KW"/>
</dbReference>
<dbReference type="InterPro" id="IPR011712">
    <property type="entry name" value="Sig_transdc_His_kin_sub3_dim/P"/>
</dbReference>
<keyword evidence="4" id="KW-0808">Transferase</keyword>
<evidence type="ECO:0000313" key="11">
    <source>
        <dbReference type="EMBL" id="PNV67542.1"/>
    </source>
</evidence>
<evidence type="ECO:0000256" key="7">
    <source>
        <dbReference type="ARBA" id="ARBA00022840"/>
    </source>
</evidence>
<dbReference type="InterPro" id="IPR003594">
    <property type="entry name" value="HATPase_dom"/>
</dbReference>
<dbReference type="Proteomes" id="UP000236197">
    <property type="component" value="Unassembled WGS sequence"/>
</dbReference>
<dbReference type="Pfam" id="PF02518">
    <property type="entry name" value="HATPase_c"/>
    <property type="match status" value="1"/>
</dbReference>
<evidence type="ECO:0000256" key="2">
    <source>
        <dbReference type="ARBA" id="ARBA00012438"/>
    </source>
</evidence>
<dbReference type="InterPro" id="IPR036890">
    <property type="entry name" value="HATPase_C_sf"/>
</dbReference>
<evidence type="ECO:0000256" key="1">
    <source>
        <dbReference type="ARBA" id="ARBA00000085"/>
    </source>
</evidence>
<reference evidence="12" key="1">
    <citation type="submission" date="2018-01" db="EMBL/GenBank/DDBJ databases">
        <title>Rubneribacter badeniensis gen. nov., sp. nov., and Colonibacter rubneri, gen. nov., sp. nov., WGS of new members of the Eggerthellaceae.</title>
        <authorList>
            <person name="Danylec N."/>
            <person name="Stoll D.A."/>
            <person name="Doetsch A."/>
            <person name="Kulling S.E."/>
            <person name="Huch M."/>
        </authorList>
    </citation>
    <scope>NUCLEOTIDE SEQUENCE [LARGE SCALE GENOMIC DNA]</scope>
    <source>
        <strain evidence="12">ResAG-96</strain>
    </source>
</reference>
<dbReference type="Gene3D" id="3.30.565.10">
    <property type="entry name" value="Histidine kinase-like ATPase, C-terminal domain"/>
    <property type="match status" value="1"/>
</dbReference>
<keyword evidence="5" id="KW-0547">Nucleotide-binding</keyword>
<keyword evidence="9" id="KW-0812">Transmembrane</keyword>
<keyword evidence="8" id="KW-0902">Two-component regulatory system</keyword>
<accession>A0A2K2UBD3</accession>
<dbReference type="CDD" id="cd16917">
    <property type="entry name" value="HATPase_UhpB-NarQ-NarX-like"/>
    <property type="match status" value="1"/>
</dbReference>
<evidence type="ECO:0000256" key="9">
    <source>
        <dbReference type="SAM" id="Phobius"/>
    </source>
</evidence>
<dbReference type="InterPro" id="IPR050482">
    <property type="entry name" value="Sensor_HK_TwoCompSys"/>
</dbReference>
<dbReference type="GO" id="GO:0000155">
    <property type="term" value="F:phosphorelay sensor kinase activity"/>
    <property type="evidence" value="ECO:0007669"/>
    <property type="project" value="InterPro"/>
</dbReference>
<comment type="catalytic activity">
    <reaction evidence="1">
        <text>ATP + protein L-histidine = ADP + protein N-phospho-L-histidine.</text>
        <dbReference type="EC" id="2.7.13.3"/>
    </reaction>
</comment>
<dbReference type="SUPFAM" id="SSF55874">
    <property type="entry name" value="ATPase domain of HSP90 chaperone/DNA topoisomerase II/histidine kinase"/>
    <property type="match status" value="1"/>
</dbReference>
<comment type="caution">
    <text evidence="11">The sequence shown here is derived from an EMBL/GenBank/DDBJ whole genome shotgun (WGS) entry which is preliminary data.</text>
</comment>
<keyword evidence="9" id="KW-0472">Membrane</keyword>
<organism evidence="11 12">
    <name type="scientific">Enteroscipio rubneri</name>
    <dbReference type="NCBI Taxonomy" id="2070686"/>
    <lineage>
        <taxon>Bacteria</taxon>
        <taxon>Bacillati</taxon>
        <taxon>Actinomycetota</taxon>
        <taxon>Coriobacteriia</taxon>
        <taxon>Eggerthellales</taxon>
        <taxon>Eggerthellaceae</taxon>
        <taxon>Enteroscipio</taxon>
    </lineage>
</organism>
<dbReference type="GO" id="GO:0046983">
    <property type="term" value="F:protein dimerization activity"/>
    <property type="evidence" value="ECO:0007669"/>
    <property type="project" value="InterPro"/>
</dbReference>
<dbReference type="Gene3D" id="1.20.5.1930">
    <property type="match status" value="1"/>
</dbReference>
<name>A0A2K2UBD3_9ACTN</name>
<dbReference type="PANTHER" id="PTHR24421">
    <property type="entry name" value="NITRATE/NITRITE SENSOR PROTEIN NARX-RELATED"/>
    <property type="match status" value="1"/>
</dbReference>
<dbReference type="EMBL" id="PPEK01000007">
    <property type="protein sequence ID" value="PNV67542.1"/>
    <property type="molecule type" value="Genomic_DNA"/>
</dbReference>
<proteinExistence type="predicted"/>
<dbReference type="GO" id="GO:0016020">
    <property type="term" value="C:membrane"/>
    <property type="evidence" value="ECO:0007669"/>
    <property type="project" value="InterPro"/>
</dbReference>
<dbReference type="PANTHER" id="PTHR24421:SF10">
    <property type="entry name" value="NITRATE_NITRITE SENSOR PROTEIN NARQ"/>
    <property type="match status" value="1"/>
</dbReference>
<sequence>MERAVDKAIVLVCCLAGLVMVPWEPALIVALLVAVVSAAAAEVLPRRWGVLPPVAFAAIALALPPFALFLPLAVYDLARDDHPALRVCWTVPALAAAVRLPLDAVVVVLLACAVAFLLSFRTSRSQAEQAAYRRLRDSVQETSLALEEKNRGLRDKQDLEVRLATLAERGRIAREIHDNVGHLLTRSIMQVEALQVVHRDDERVRSELAQVGATLHEAMSTVRASVHDLHDDAFDLETQMREAAEAFTTLAVDIDYRASDVPPDVGYGFLAIVREALSNASKHSDASRVSVSVAAYPAFYRLAVHDNGSVPPPASVLDRQGADSVPASGAARGIGLATMSDRARALGGMLRVDYDQGFKVFVTVPKGDLP</sequence>
<evidence type="ECO:0000259" key="10">
    <source>
        <dbReference type="SMART" id="SM00387"/>
    </source>
</evidence>
<keyword evidence="12" id="KW-1185">Reference proteome</keyword>
<dbReference type="EC" id="2.7.13.3" evidence="2"/>
<evidence type="ECO:0000256" key="5">
    <source>
        <dbReference type="ARBA" id="ARBA00022741"/>
    </source>
</evidence>
<dbReference type="SMART" id="SM00387">
    <property type="entry name" value="HATPase_c"/>
    <property type="match status" value="1"/>
</dbReference>
<gene>
    <name evidence="11" type="ORF">C2L71_06925</name>
</gene>
<evidence type="ECO:0000256" key="3">
    <source>
        <dbReference type="ARBA" id="ARBA00022553"/>
    </source>
</evidence>
<dbReference type="OrthoDB" id="227596at2"/>
<keyword evidence="7" id="KW-0067">ATP-binding</keyword>
<evidence type="ECO:0000256" key="8">
    <source>
        <dbReference type="ARBA" id="ARBA00023012"/>
    </source>
</evidence>
<dbReference type="Pfam" id="PF07730">
    <property type="entry name" value="HisKA_3"/>
    <property type="match status" value="1"/>
</dbReference>
<evidence type="ECO:0000313" key="12">
    <source>
        <dbReference type="Proteomes" id="UP000236197"/>
    </source>
</evidence>
<feature type="domain" description="Histidine kinase/HSP90-like ATPase" evidence="10">
    <location>
        <begin position="264"/>
        <end position="368"/>
    </location>
</feature>
<evidence type="ECO:0000256" key="6">
    <source>
        <dbReference type="ARBA" id="ARBA00022777"/>
    </source>
</evidence>
<evidence type="ECO:0000256" key="4">
    <source>
        <dbReference type="ARBA" id="ARBA00022679"/>
    </source>
</evidence>
<keyword evidence="9" id="KW-1133">Transmembrane helix</keyword>
<protein>
    <recommendedName>
        <fullName evidence="2">histidine kinase</fullName>
        <ecNumber evidence="2">2.7.13.3</ecNumber>
    </recommendedName>
</protein>
<keyword evidence="3" id="KW-0597">Phosphoprotein</keyword>
<keyword evidence="6 11" id="KW-0418">Kinase</keyword>
<feature type="transmembrane region" description="Helical" evidence="9">
    <location>
        <begin position="87"/>
        <end position="120"/>
    </location>
</feature>
<dbReference type="AlphaFoldDB" id="A0A2K2UBD3"/>